<proteinExistence type="predicted"/>
<dbReference type="PANTHER" id="PTHR24413">
    <property type="entry name" value="SPECKLE-TYPE POZ PROTEIN"/>
    <property type="match status" value="1"/>
</dbReference>
<comment type="caution">
    <text evidence="3">The sequence shown here is derived from an EMBL/GenBank/DDBJ whole genome shotgun (WGS) entry which is preliminary data.</text>
</comment>
<keyword evidence="4" id="KW-1185">Reference proteome</keyword>
<feature type="domain" description="BTB" evidence="2">
    <location>
        <begin position="184"/>
        <end position="250"/>
    </location>
</feature>
<evidence type="ECO:0000259" key="2">
    <source>
        <dbReference type="PROSITE" id="PS50097"/>
    </source>
</evidence>
<dbReference type="Pfam" id="PF00651">
    <property type="entry name" value="BTB"/>
    <property type="match status" value="1"/>
</dbReference>
<evidence type="ECO:0000256" key="1">
    <source>
        <dbReference type="SAM" id="MobiDB-lite"/>
    </source>
</evidence>
<dbReference type="OrthoDB" id="6020506at2759"/>
<feature type="region of interest" description="Disordered" evidence="1">
    <location>
        <begin position="1"/>
        <end position="23"/>
    </location>
</feature>
<evidence type="ECO:0000313" key="3">
    <source>
        <dbReference type="EMBL" id="CAE7459397.1"/>
    </source>
</evidence>
<dbReference type="AlphaFoldDB" id="A0A812RXK4"/>
<protein>
    <submittedName>
        <fullName evidence="3">HMT1 protein</fullName>
    </submittedName>
</protein>
<dbReference type="SUPFAM" id="SSF54695">
    <property type="entry name" value="POZ domain"/>
    <property type="match status" value="1"/>
</dbReference>
<dbReference type="Gene3D" id="3.30.710.10">
    <property type="entry name" value="Potassium Channel Kv1.1, Chain A"/>
    <property type="match status" value="1"/>
</dbReference>
<evidence type="ECO:0000313" key="4">
    <source>
        <dbReference type="Proteomes" id="UP000604046"/>
    </source>
</evidence>
<gene>
    <name evidence="3" type="primary">HMT1</name>
    <name evidence="3" type="ORF">SNAT2548_LOCUS25479</name>
</gene>
<dbReference type="EMBL" id="CAJNDS010002396">
    <property type="protein sequence ID" value="CAE7459397.1"/>
    <property type="molecule type" value="Genomic_DNA"/>
</dbReference>
<dbReference type="InterPro" id="IPR011333">
    <property type="entry name" value="SKP1/BTB/POZ_sf"/>
</dbReference>
<feature type="region of interest" description="Disordered" evidence="1">
    <location>
        <begin position="33"/>
        <end position="52"/>
    </location>
</feature>
<dbReference type="PROSITE" id="PS50097">
    <property type="entry name" value="BTB"/>
    <property type="match status" value="1"/>
</dbReference>
<sequence length="365" mass="40294">MATPACAPEGSGGPEAASSSTNYVRSEEVELTIPHPGDFRPKQEVCSRSAGPRSKPRLYLRVYPAGKEMQTGSVSAFVGFTFPHDCRVLKDVTYKIVLLNKTEANWKRVGGTSSFYKSPAPGSGQGHEWGTLAIVKVSDMLLPEAGWLNDQGELQFRATATIPLEASAPCPAFCAQLDLSQDLAPVTFHLPDGPPLIFDKRLLVARSEYFKEMLSEDKWKESRTNEIDLTKNSEASHAAFGGVLRFLLGGLFQSQGNMDYAFSVRRLADQYRLTELVQQVDIDLERILSEGNALQLLGQTVGSGGFLESACLDMLKENECELLKLQKHKIAQIMRENPLLAEKLMELLLDVADTARAQKRTRVSR</sequence>
<accession>A0A812RXK4</accession>
<dbReference type="Proteomes" id="UP000604046">
    <property type="component" value="Unassembled WGS sequence"/>
</dbReference>
<dbReference type="InterPro" id="IPR000210">
    <property type="entry name" value="BTB/POZ_dom"/>
</dbReference>
<reference evidence="3" key="1">
    <citation type="submission" date="2021-02" db="EMBL/GenBank/DDBJ databases">
        <authorList>
            <person name="Dougan E. K."/>
            <person name="Rhodes N."/>
            <person name="Thang M."/>
            <person name="Chan C."/>
        </authorList>
    </citation>
    <scope>NUCLEOTIDE SEQUENCE</scope>
</reference>
<feature type="compositionally biased region" description="Low complexity" evidence="1">
    <location>
        <begin position="1"/>
        <end position="20"/>
    </location>
</feature>
<name>A0A812RXK4_9DINO</name>
<organism evidence="3 4">
    <name type="scientific">Symbiodinium natans</name>
    <dbReference type="NCBI Taxonomy" id="878477"/>
    <lineage>
        <taxon>Eukaryota</taxon>
        <taxon>Sar</taxon>
        <taxon>Alveolata</taxon>
        <taxon>Dinophyceae</taxon>
        <taxon>Suessiales</taxon>
        <taxon>Symbiodiniaceae</taxon>
        <taxon>Symbiodinium</taxon>
    </lineage>
</organism>